<dbReference type="Pfam" id="PF04305">
    <property type="entry name" value="DUF455"/>
    <property type="match status" value="1"/>
</dbReference>
<accession>A0A6S9IFY6</accession>
<proteinExistence type="predicted"/>
<dbReference type="PANTHER" id="PTHR42782:SF2">
    <property type="entry name" value="3-OXOACYL-[ACYL-CARRIER-PROTEIN] SYNTHASE-LIKE PROTEIN"/>
    <property type="match status" value="1"/>
</dbReference>
<dbReference type="SUPFAM" id="SSF47240">
    <property type="entry name" value="Ferritin-like"/>
    <property type="match status" value="1"/>
</dbReference>
<evidence type="ECO:0000313" key="1">
    <source>
        <dbReference type="EMBL" id="CAE0634420.1"/>
    </source>
</evidence>
<evidence type="ECO:0008006" key="2">
    <source>
        <dbReference type="Google" id="ProtNLM"/>
    </source>
</evidence>
<dbReference type="PANTHER" id="PTHR42782">
    <property type="entry name" value="SI:CH73-314G15.3"/>
    <property type="match status" value="1"/>
</dbReference>
<gene>
    <name evidence="1" type="ORF">HAKA00212_LOCUS13138</name>
</gene>
<dbReference type="EMBL" id="HBIU01028564">
    <property type="protein sequence ID" value="CAE0634420.1"/>
    <property type="molecule type" value="Transcribed_RNA"/>
</dbReference>
<name>A0A6S9IFY6_HETAK</name>
<organism evidence="1">
    <name type="scientific">Heterosigma akashiwo</name>
    <name type="common">Chromophytic alga</name>
    <name type="synonym">Heterosigma carterae</name>
    <dbReference type="NCBI Taxonomy" id="2829"/>
    <lineage>
        <taxon>Eukaryota</taxon>
        <taxon>Sar</taxon>
        <taxon>Stramenopiles</taxon>
        <taxon>Ochrophyta</taxon>
        <taxon>Raphidophyceae</taxon>
        <taxon>Chattonellales</taxon>
        <taxon>Chattonellaceae</taxon>
        <taxon>Heterosigma</taxon>
    </lineage>
</organism>
<dbReference type="CDD" id="cd00657">
    <property type="entry name" value="Ferritin_like"/>
    <property type="match status" value="1"/>
</dbReference>
<reference evidence="1" key="1">
    <citation type="submission" date="2021-01" db="EMBL/GenBank/DDBJ databases">
        <authorList>
            <person name="Corre E."/>
            <person name="Pelletier E."/>
            <person name="Niang G."/>
            <person name="Scheremetjew M."/>
            <person name="Finn R."/>
            <person name="Kale V."/>
            <person name="Holt S."/>
            <person name="Cochrane G."/>
            <person name="Meng A."/>
            <person name="Brown T."/>
            <person name="Cohen L."/>
        </authorList>
    </citation>
    <scope>NUCLEOTIDE SEQUENCE</scope>
    <source>
        <strain evidence="1">CCMP3107</strain>
    </source>
</reference>
<dbReference type="PIRSF" id="PIRSF012318">
    <property type="entry name" value="UCP012318"/>
    <property type="match status" value="1"/>
</dbReference>
<sequence>MDIDPRLWYIRTRKYSVIALRGQGSHIQLMTPQNEEAPQTAVGAALNVLGCNDADMKALLTTKYVSLWQKGGLALPLPSHHFEVPDEPVRPNNICMVPMSKVKQGSQKAIMHSLAHAENYAIDLMWDIVARFYYEDMPREFYDDWIRIAGEEAKHYNKWQEQLKAFGSFYGDLTAHNSLWESASDTADDLLKRLAVVHLVHEARGLDVAPLLRRKLERCHGPAAAAAIAVLEGNVAEEVGHVGAASRWFGFLARRRGLDPVAAFHKIVRENFHGKLRPPFNKEMRDQAGLTEDYYLPLAETR</sequence>
<dbReference type="InterPro" id="IPR009078">
    <property type="entry name" value="Ferritin-like_SF"/>
</dbReference>
<protein>
    <recommendedName>
        <fullName evidence="2">Ferritin-like domain-containing protein</fullName>
    </recommendedName>
</protein>
<dbReference type="AlphaFoldDB" id="A0A6S9IFY6"/>
<dbReference type="InterPro" id="IPR011197">
    <property type="entry name" value="UCP012318"/>
</dbReference>
<dbReference type="InterPro" id="IPR007402">
    <property type="entry name" value="DUF455"/>
</dbReference>